<gene>
    <name evidence="2" type="ORF">MJA45_06850</name>
</gene>
<evidence type="ECO:0000313" key="3">
    <source>
        <dbReference type="Proteomes" id="UP001305702"/>
    </source>
</evidence>
<keyword evidence="3" id="KW-1185">Reference proteome</keyword>
<dbReference type="CDD" id="cd24068">
    <property type="entry name" value="ASKHA_NBD_ROK_FnNanK-like"/>
    <property type="match status" value="1"/>
</dbReference>
<dbReference type="InterPro" id="IPR000600">
    <property type="entry name" value="ROK"/>
</dbReference>
<dbReference type="SUPFAM" id="SSF53067">
    <property type="entry name" value="Actin-like ATPase domain"/>
    <property type="match status" value="1"/>
</dbReference>
<dbReference type="KEGG" id="paun:MJA45_06850"/>
<name>A0AA96RG67_9BACL</name>
<dbReference type="Proteomes" id="UP001305702">
    <property type="component" value="Chromosome"/>
</dbReference>
<dbReference type="InterPro" id="IPR043129">
    <property type="entry name" value="ATPase_NBD"/>
</dbReference>
<organism evidence="2 3">
    <name type="scientific">Paenibacillus aurantius</name>
    <dbReference type="NCBI Taxonomy" id="2918900"/>
    <lineage>
        <taxon>Bacteria</taxon>
        <taxon>Bacillati</taxon>
        <taxon>Bacillota</taxon>
        <taxon>Bacilli</taxon>
        <taxon>Bacillales</taxon>
        <taxon>Paenibacillaceae</taxon>
        <taxon>Paenibacillus</taxon>
    </lineage>
</organism>
<evidence type="ECO:0000256" key="1">
    <source>
        <dbReference type="ARBA" id="ARBA00006479"/>
    </source>
</evidence>
<dbReference type="Gene3D" id="3.30.420.40">
    <property type="match status" value="2"/>
</dbReference>
<dbReference type="AlphaFoldDB" id="A0AA96RG67"/>
<reference evidence="2 3" key="1">
    <citation type="submission" date="2022-02" db="EMBL/GenBank/DDBJ databases">
        <title>Paenibacillus sp. MBLB1776 Whole Genome Shotgun Sequencing.</title>
        <authorList>
            <person name="Hwang C.Y."/>
            <person name="Cho E.-S."/>
            <person name="Seo M.-J."/>
        </authorList>
    </citation>
    <scope>NUCLEOTIDE SEQUENCE [LARGE SCALE GENOMIC DNA]</scope>
    <source>
        <strain evidence="2 3">MBLB1776</strain>
    </source>
</reference>
<sequence length="298" mass="30764">MKGAVVDRLGQFRASASRPTPTALGREGILESMRELIGELIEQAGPVEAIGIASAGSIDREAGVILFATSNLPGWTGVRLADEIRGTFGLPVFIDNDVNAAAQGEGWLGAAAGHPNFAYLAMGTGVGGAIAWNGQVIPGVHGGAGEVGHIIVEPGGRVCNCGQKGCLEQYTSGTALTRDAAAAVPGWDSRKLLQALAEEDPRAVEVMEAFVFRLAVGLVNIQRVFDPELIILGGGVGETYDGWSSRLERAIEEAGCESVKVKPAATGNRAGILGAARYAMTKHAAIQASSAQTDSSSL</sequence>
<proteinExistence type="inferred from homology"/>
<evidence type="ECO:0000313" key="2">
    <source>
        <dbReference type="EMBL" id="WNQ14170.1"/>
    </source>
</evidence>
<dbReference type="PANTHER" id="PTHR18964:SF149">
    <property type="entry name" value="BIFUNCTIONAL UDP-N-ACETYLGLUCOSAMINE 2-EPIMERASE_N-ACETYLMANNOSAMINE KINASE"/>
    <property type="match status" value="1"/>
</dbReference>
<dbReference type="PROSITE" id="PS01125">
    <property type="entry name" value="ROK"/>
    <property type="match status" value="1"/>
</dbReference>
<dbReference type="Pfam" id="PF00480">
    <property type="entry name" value="ROK"/>
    <property type="match status" value="1"/>
</dbReference>
<dbReference type="InterPro" id="IPR049874">
    <property type="entry name" value="ROK_cs"/>
</dbReference>
<comment type="similarity">
    <text evidence="1">Belongs to the ROK (NagC/XylR) family.</text>
</comment>
<dbReference type="PANTHER" id="PTHR18964">
    <property type="entry name" value="ROK (REPRESSOR, ORF, KINASE) FAMILY"/>
    <property type="match status" value="1"/>
</dbReference>
<protein>
    <submittedName>
        <fullName evidence="2">ROK family protein</fullName>
    </submittedName>
</protein>
<dbReference type="EMBL" id="CP130318">
    <property type="protein sequence ID" value="WNQ14170.1"/>
    <property type="molecule type" value="Genomic_DNA"/>
</dbReference>
<accession>A0AA96RG67</accession>